<evidence type="ECO:0000256" key="4">
    <source>
        <dbReference type="ARBA" id="ARBA00022741"/>
    </source>
</evidence>
<dbReference type="GO" id="GO:0006427">
    <property type="term" value="P:histidyl-tRNA aminoacylation"/>
    <property type="evidence" value="ECO:0007669"/>
    <property type="project" value="UniProtKB-UniRule"/>
</dbReference>
<dbReference type="Pfam" id="PF03129">
    <property type="entry name" value="HGTP_anticodon"/>
    <property type="match status" value="1"/>
</dbReference>
<dbReference type="InterPro" id="IPR006195">
    <property type="entry name" value="aa-tRNA-synth_II"/>
</dbReference>
<dbReference type="NCBIfam" id="TIGR00442">
    <property type="entry name" value="hisS"/>
    <property type="match status" value="1"/>
</dbReference>
<dbReference type="InterPro" id="IPR045864">
    <property type="entry name" value="aa-tRNA-synth_II/BPL/LPL"/>
</dbReference>
<accession>A0A1J5TJC0</accession>
<dbReference type="EC" id="6.1.1.21" evidence="9"/>
<dbReference type="EMBL" id="MIYU01000001">
    <property type="protein sequence ID" value="OIR20243.1"/>
    <property type="molecule type" value="Genomic_DNA"/>
</dbReference>
<feature type="binding site" evidence="10">
    <location>
        <begin position="79"/>
        <end position="81"/>
    </location>
    <ligand>
        <name>L-histidine</name>
        <dbReference type="ChEBI" id="CHEBI:57595"/>
    </ligand>
</feature>
<feature type="binding site" evidence="10">
    <location>
        <position position="123"/>
    </location>
    <ligand>
        <name>L-histidine</name>
        <dbReference type="ChEBI" id="CHEBI:57595"/>
    </ligand>
</feature>
<dbReference type="AlphaFoldDB" id="A0A1J5TJC0"/>
<dbReference type="InterPro" id="IPR041715">
    <property type="entry name" value="HisRS-like_core"/>
</dbReference>
<dbReference type="Gene3D" id="3.30.930.10">
    <property type="entry name" value="Bira Bifunctional Protein, Domain 2"/>
    <property type="match status" value="1"/>
</dbReference>
<feature type="binding site" evidence="10">
    <location>
        <position position="109"/>
    </location>
    <ligand>
        <name>L-histidine</name>
        <dbReference type="ChEBI" id="CHEBI:57595"/>
    </ligand>
</feature>
<reference evidence="12 13" key="1">
    <citation type="submission" date="2016-08" db="EMBL/GenBank/DDBJ databases">
        <title>New Insights into Marine Group III Euryarchaeota, from dark to light.</title>
        <authorList>
            <person name="Haro-Moreno J.M."/>
            <person name="Rodriguez-Valera F."/>
            <person name="Lopez-Garcia P."/>
            <person name="Moreira D."/>
            <person name="Martin-Cuadrado A.B."/>
        </authorList>
    </citation>
    <scope>NUCLEOTIDE SEQUENCE [LARGE SCALE GENOMIC DNA]</scope>
    <source>
        <strain evidence="12">CG-Bathy1</strain>
    </source>
</reference>
<dbReference type="Pfam" id="PF13393">
    <property type="entry name" value="tRNA-synt_His"/>
    <property type="match status" value="1"/>
</dbReference>
<proteinExistence type="inferred from homology"/>
<evidence type="ECO:0000256" key="7">
    <source>
        <dbReference type="ARBA" id="ARBA00023146"/>
    </source>
</evidence>
<keyword evidence="7 9" id="KW-0030">Aminoacyl-tRNA synthetase</keyword>
<comment type="subcellular location">
    <subcellularLocation>
        <location evidence="1 9">Cytoplasm</location>
    </subcellularLocation>
</comment>
<feature type="binding site" evidence="10">
    <location>
        <begin position="271"/>
        <end position="272"/>
    </location>
    <ligand>
        <name>L-histidine</name>
        <dbReference type="ChEBI" id="CHEBI:57595"/>
    </ligand>
</feature>
<evidence type="ECO:0000256" key="1">
    <source>
        <dbReference type="ARBA" id="ARBA00004496"/>
    </source>
</evidence>
<dbReference type="InterPro" id="IPR004154">
    <property type="entry name" value="Anticodon-bd"/>
</dbReference>
<keyword evidence="3 9" id="KW-0436">Ligase</keyword>
<comment type="similarity">
    <text evidence="2 9">Belongs to the class-II aminoacyl-tRNA synthetase family.</text>
</comment>
<evidence type="ECO:0000256" key="6">
    <source>
        <dbReference type="ARBA" id="ARBA00022917"/>
    </source>
</evidence>
<feature type="binding site" evidence="10">
    <location>
        <position position="267"/>
    </location>
    <ligand>
        <name>L-histidine</name>
        <dbReference type="ChEBI" id="CHEBI:57595"/>
    </ligand>
</feature>
<organism evidence="12 13">
    <name type="scientific">Marine Group III euryarchaeote CG-Bathy1</name>
    <dbReference type="NCBI Taxonomy" id="1889001"/>
    <lineage>
        <taxon>Archaea</taxon>
        <taxon>Methanobacteriati</taxon>
        <taxon>Thermoplasmatota</taxon>
        <taxon>Thermoplasmata</taxon>
        <taxon>Candidatus Thermoprofundales</taxon>
    </lineage>
</organism>
<keyword evidence="5 9" id="KW-0067">ATP-binding</keyword>
<evidence type="ECO:0000256" key="2">
    <source>
        <dbReference type="ARBA" id="ARBA00008226"/>
    </source>
</evidence>
<dbReference type="InterPro" id="IPR004516">
    <property type="entry name" value="HisRS/HisZ"/>
</dbReference>
<dbReference type="PANTHER" id="PTHR43707">
    <property type="entry name" value="HISTIDYL-TRNA SYNTHETASE"/>
    <property type="match status" value="1"/>
</dbReference>
<dbReference type="PROSITE" id="PS50862">
    <property type="entry name" value="AA_TRNA_LIGASE_II"/>
    <property type="match status" value="1"/>
</dbReference>
<keyword evidence="4 9" id="KW-0547">Nucleotide-binding</keyword>
<keyword evidence="6 9" id="KW-0648">Protein biosynthesis</keyword>
<dbReference type="Gene3D" id="3.40.50.800">
    <property type="entry name" value="Anticodon-binding domain"/>
    <property type="match status" value="1"/>
</dbReference>
<keyword evidence="9" id="KW-0963">Cytoplasm</keyword>
<comment type="catalytic activity">
    <reaction evidence="8 9">
        <text>tRNA(His) + L-histidine + ATP = L-histidyl-tRNA(His) + AMP + diphosphate + H(+)</text>
        <dbReference type="Rhea" id="RHEA:17313"/>
        <dbReference type="Rhea" id="RHEA-COMP:9665"/>
        <dbReference type="Rhea" id="RHEA-COMP:9689"/>
        <dbReference type="ChEBI" id="CHEBI:15378"/>
        <dbReference type="ChEBI" id="CHEBI:30616"/>
        <dbReference type="ChEBI" id="CHEBI:33019"/>
        <dbReference type="ChEBI" id="CHEBI:57595"/>
        <dbReference type="ChEBI" id="CHEBI:78442"/>
        <dbReference type="ChEBI" id="CHEBI:78527"/>
        <dbReference type="ChEBI" id="CHEBI:456215"/>
        <dbReference type="EC" id="6.1.1.21"/>
    </reaction>
</comment>
<evidence type="ECO:0000313" key="12">
    <source>
        <dbReference type="EMBL" id="OIR20243.1"/>
    </source>
</evidence>
<dbReference type="InterPro" id="IPR036621">
    <property type="entry name" value="Anticodon-bd_dom_sf"/>
</dbReference>
<evidence type="ECO:0000313" key="13">
    <source>
        <dbReference type="Proteomes" id="UP000183815"/>
    </source>
</evidence>
<evidence type="ECO:0000256" key="3">
    <source>
        <dbReference type="ARBA" id="ARBA00022598"/>
    </source>
</evidence>
<dbReference type="FunFam" id="3.30.930.10:FF:000054">
    <property type="entry name" value="Histidine--tRNA ligase chloroplastic/mitochondrial"/>
    <property type="match status" value="1"/>
</dbReference>
<feature type="binding site" evidence="10">
    <location>
        <position position="127"/>
    </location>
    <ligand>
        <name>L-histidine</name>
        <dbReference type="ChEBI" id="CHEBI:57595"/>
    </ligand>
</feature>
<dbReference type="HAMAP" id="MF_00127">
    <property type="entry name" value="His_tRNA_synth"/>
    <property type="match status" value="1"/>
</dbReference>
<evidence type="ECO:0000256" key="8">
    <source>
        <dbReference type="ARBA" id="ARBA00047639"/>
    </source>
</evidence>
<dbReference type="Proteomes" id="UP000183815">
    <property type="component" value="Unassembled WGS sequence"/>
</dbReference>
<evidence type="ECO:0000256" key="10">
    <source>
        <dbReference type="PIRSR" id="PIRSR001549-1"/>
    </source>
</evidence>
<evidence type="ECO:0000256" key="5">
    <source>
        <dbReference type="ARBA" id="ARBA00022840"/>
    </source>
</evidence>
<feature type="domain" description="Aminoacyl-transfer RNA synthetases class-II family profile" evidence="11">
    <location>
        <begin position="1"/>
        <end position="330"/>
    </location>
</feature>
<name>A0A1J5TJC0_9ARCH</name>
<evidence type="ECO:0000256" key="9">
    <source>
        <dbReference type="HAMAP-Rule" id="MF_00127"/>
    </source>
</evidence>
<dbReference type="PANTHER" id="PTHR43707:SF1">
    <property type="entry name" value="HISTIDINE--TRNA LIGASE, MITOCHONDRIAL-RELATED"/>
    <property type="match status" value="1"/>
</dbReference>
<protein>
    <recommendedName>
        <fullName evidence="9">Histidine--tRNA ligase</fullName>
        <ecNumber evidence="9">6.1.1.21</ecNumber>
    </recommendedName>
    <alternativeName>
        <fullName evidence="9">Histidyl-tRNA synthetase</fullName>
        <shortName evidence="9">HisRS</shortName>
    </alternativeName>
</protein>
<gene>
    <name evidence="9" type="primary">hisS</name>
    <name evidence="12" type="ORF">BEU04_00045</name>
</gene>
<sequence length="420" mass="48217">MSELRPVRGARDFYPEDARLRSWLFSHFKEVSRTFAFEEYDAPIVESESIYTRKSGEEITDQIYNFEDKGGRRISLRPEMTPSLARLIIQKAPVLSFPLKWYSIPQCWRYERMTRGRKREHYQWNMDIIGVENTSAEVELLSAIISLFERVGLSKEDVGIRISNRKLLQELLSNMGTPENQFSEICVVLDKMHKLSKEDIFENLSQLGLSEDISSEIFDMLKIQDISTFEQKLGADSEAVSELKELFNLADSCSITEWLSFDASIVRGLSYYTGTVFEAFDKKQDFRAICGGGRYDKLLSSFNATDMPCCGFGFGDVVIMEILQERNLLPSLLQNTDDVVFFMEDSLREVAMKVSTILRKNGRSVDLIMKSKKVKKALKYANKIGASRLIMITPDEWEKESIRIKDMASGEESELLLSKL</sequence>
<dbReference type="FunFam" id="3.40.50.800:FF:000017">
    <property type="entry name" value="Histidine--tRNA ligase chloroplastic/mitochondrial"/>
    <property type="match status" value="1"/>
</dbReference>
<dbReference type="SUPFAM" id="SSF55681">
    <property type="entry name" value="Class II aaRS and biotin synthetases"/>
    <property type="match status" value="1"/>
</dbReference>
<comment type="caution">
    <text evidence="12">The sequence shown here is derived from an EMBL/GenBank/DDBJ whole genome shotgun (WGS) entry which is preliminary data.</text>
</comment>
<evidence type="ECO:0000259" key="11">
    <source>
        <dbReference type="PROSITE" id="PS50862"/>
    </source>
</evidence>
<dbReference type="CDD" id="cd00773">
    <property type="entry name" value="HisRS-like_core"/>
    <property type="match status" value="1"/>
</dbReference>
<dbReference type="GO" id="GO:0005524">
    <property type="term" value="F:ATP binding"/>
    <property type="evidence" value="ECO:0007669"/>
    <property type="project" value="UniProtKB-UniRule"/>
</dbReference>
<dbReference type="GO" id="GO:0005737">
    <property type="term" value="C:cytoplasm"/>
    <property type="evidence" value="ECO:0007669"/>
    <property type="project" value="UniProtKB-SubCell"/>
</dbReference>
<dbReference type="SUPFAM" id="SSF52954">
    <property type="entry name" value="Class II aaRS ABD-related"/>
    <property type="match status" value="1"/>
</dbReference>
<dbReference type="InterPro" id="IPR015807">
    <property type="entry name" value="His-tRNA-ligase"/>
</dbReference>
<dbReference type="PIRSF" id="PIRSF001549">
    <property type="entry name" value="His-tRNA_synth"/>
    <property type="match status" value="1"/>
</dbReference>
<dbReference type="GO" id="GO:0004821">
    <property type="term" value="F:histidine-tRNA ligase activity"/>
    <property type="evidence" value="ECO:0007669"/>
    <property type="project" value="UniProtKB-UniRule"/>
</dbReference>